<gene>
    <name evidence="1" type="ORF">GCM10025867_49620</name>
</gene>
<keyword evidence="1" id="KW-0614">Plasmid</keyword>
<sequence length="101" mass="11303">MTTTTETTTPTVTAPRITATVYFQVWQNNYAVTVDQATFDATSLYEAMSVKDRAAIEDNRDSSDNIYLDAVERGLVAAWHDRPFYVDIADAIEEYLEAKAA</sequence>
<dbReference type="RefSeq" id="WP_286347002.1">
    <property type="nucleotide sequence ID" value="NZ_AP027733.1"/>
</dbReference>
<organism evidence="1 2">
    <name type="scientific">Frondihabitans sucicola</name>
    <dbReference type="NCBI Taxonomy" id="1268041"/>
    <lineage>
        <taxon>Bacteria</taxon>
        <taxon>Bacillati</taxon>
        <taxon>Actinomycetota</taxon>
        <taxon>Actinomycetes</taxon>
        <taxon>Micrococcales</taxon>
        <taxon>Microbacteriaceae</taxon>
        <taxon>Frondihabitans</taxon>
    </lineage>
</organism>
<evidence type="ECO:0000313" key="1">
    <source>
        <dbReference type="EMBL" id="BDZ52721.1"/>
    </source>
</evidence>
<evidence type="ECO:0000313" key="2">
    <source>
        <dbReference type="Proteomes" id="UP001321486"/>
    </source>
</evidence>
<proteinExistence type="predicted"/>
<name>A0ABN6Y6C6_9MICO</name>
<accession>A0ABN6Y6C6</accession>
<geneLocation type="plasmid" evidence="1 2">
    <name>pNBRC108728a</name>
</geneLocation>
<dbReference type="Proteomes" id="UP001321486">
    <property type="component" value="Plasmid pNBRC108728a"/>
</dbReference>
<keyword evidence="2" id="KW-1185">Reference proteome</keyword>
<protein>
    <submittedName>
        <fullName evidence="1">Uncharacterized protein</fullName>
    </submittedName>
</protein>
<reference evidence="2" key="1">
    <citation type="journal article" date="2019" name="Int. J. Syst. Evol. Microbiol.">
        <title>The Global Catalogue of Microorganisms (GCM) 10K type strain sequencing project: providing services to taxonomists for standard genome sequencing and annotation.</title>
        <authorList>
            <consortium name="The Broad Institute Genomics Platform"/>
            <consortium name="The Broad Institute Genome Sequencing Center for Infectious Disease"/>
            <person name="Wu L."/>
            <person name="Ma J."/>
        </authorList>
    </citation>
    <scope>NUCLEOTIDE SEQUENCE [LARGE SCALE GENOMIC DNA]</scope>
    <source>
        <strain evidence="2">NBRC 108728</strain>
    </source>
</reference>
<dbReference type="EMBL" id="AP027733">
    <property type="protein sequence ID" value="BDZ52721.1"/>
    <property type="molecule type" value="Genomic_DNA"/>
</dbReference>